<proteinExistence type="predicted"/>
<dbReference type="HOGENOM" id="CLU_2859067_0_0_4"/>
<dbReference type="PATRIC" id="fig|758793.3.peg.3241"/>
<dbReference type="Proteomes" id="UP000013966">
    <property type="component" value="Chromosome 2"/>
</dbReference>
<name>R4WKB9_9BURK</name>
<protein>
    <submittedName>
        <fullName evidence="1">Uncharacterized protein</fullName>
    </submittedName>
</protein>
<dbReference type="KEGG" id="buo:BRPE64_BCDS03320"/>
<organism evidence="1 2">
    <name type="scientific">Caballeronia insecticola</name>
    <dbReference type="NCBI Taxonomy" id="758793"/>
    <lineage>
        <taxon>Bacteria</taxon>
        <taxon>Pseudomonadati</taxon>
        <taxon>Pseudomonadota</taxon>
        <taxon>Betaproteobacteria</taxon>
        <taxon>Burkholderiales</taxon>
        <taxon>Burkholderiaceae</taxon>
        <taxon>Caballeronia</taxon>
    </lineage>
</organism>
<evidence type="ECO:0000313" key="1">
    <source>
        <dbReference type="EMBL" id="BAN24993.1"/>
    </source>
</evidence>
<reference evidence="1 2" key="1">
    <citation type="journal article" date="2013" name="Genome Announc.">
        <title>Complete Genome Sequence of Burkholderia sp. Strain RPE64, Bacterial Symbiont of the Bean Bug Riptortus pedestris.</title>
        <authorList>
            <person name="Shibata T.F."/>
            <person name="Maeda T."/>
            <person name="Nikoh N."/>
            <person name="Yamaguchi K."/>
            <person name="Oshima K."/>
            <person name="Hattori M."/>
            <person name="Nishiyama T."/>
            <person name="Hasebe M."/>
            <person name="Fukatsu T."/>
            <person name="Kikuchi Y."/>
            <person name="Shigenobu S."/>
        </authorList>
    </citation>
    <scope>NUCLEOTIDE SEQUENCE [LARGE SCALE GENOMIC DNA]</scope>
</reference>
<dbReference type="AlphaFoldDB" id="R4WKB9"/>
<gene>
    <name evidence="1" type="ORF">BRPE64_BCDS03320</name>
</gene>
<dbReference type="EMBL" id="AP013059">
    <property type="protein sequence ID" value="BAN24993.1"/>
    <property type="molecule type" value="Genomic_DNA"/>
</dbReference>
<keyword evidence="2" id="KW-1185">Reference proteome</keyword>
<accession>R4WKB9</accession>
<reference evidence="1 2" key="2">
    <citation type="journal article" date="2018" name="Int. J. Syst. Evol. Microbiol.">
        <title>Burkholderia insecticola sp. nov., a gut symbiotic bacterium of the bean bug Riptortus pedestris.</title>
        <authorList>
            <person name="Takeshita K."/>
            <person name="Tamaki H."/>
            <person name="Ohbayashi T."/>
            <person name="Meng X.-Y."/>
            <person name="Sone T."/>
            <person name="Mitani Y."/>
            <person name="Peeters C."/>
            <person name="Kikuchi Y."/>
            <person name="Vandamme P."/>
        </authorList>
    </citation>
    <scope>NUCLEOTIDE SEQUENCE [LARGE SCALE GENOMIC DNA]</scope>
    <source>
        <strain evidence="1">RPE64</strain>
    </source>
</reference>
<sequence>MTLFCEHPGIASEVMARQRVEFSGLMWQNFGKRPIFDRPVKAHVKPHRAMHSFRCIGNRRAPLR</sequence>
<evidence type="ECO:0000313" key="2">
    <source>
        <dbReference type="Proteomes" id="UP000013966"/>
    </source>
</evidence>
<dbReference type="STRING" id="758793.BRPE64_BCDS03320"/>